<name>A0A3E2HJR8_SCYLI</name>
<accession>A0A3E2HJR8</accession>
<dbReference type="STRING" id="5539.A0A3E2HJR8"/>
<feature type="non-terminal residue" evidence="1">
    <location>
        <position position="1"/>
    </location>
</feature>
<evidence type="ECO:0000313" key="1">
    <source>
        <dbReference type="EMBL" id="RFU33640.1"/>
    </source>
</evidence>
<dbReference type="OrthoDB" id="2103397at2759"/>
<dbReference type="Proteomes" id="UP000258309">
    <property type="component" value="Unassembled WGS sequence"/>
</dbReference>
<sequence>MNLDLIIVAAIYEENGANHNNPQYLHPVSTEDEPAKLLLMHETSLSTKVVHDNVTKTMSGFADYTIFYDPKNTKSLATNLVLVEAKRPSAFYPAIQQLICYMGIVFHARKEEDKTNCTVHGVASDGELFTFCRIDNHGQYSDSEPLRWRESKNKNFAIMRLLLRKAALSSPSGSPIKDPHKRRIVVESFGNPAASVYFDQGREELDVFMDIADYDEMDM</sequence>
<reference evidence="1 2" key="1">
    <citation type="submission" date="2018-05" db="EMBL/GenBank/DDBJ databases">
        <title>Draft genome sequence of Scytalidium lignicola DSM 105466, a ubiquitous saprotrophic fungus.</title>
        <authorList>
            <person name="Buettner E."/>
            <person name="Gebauer A.M."/>
            <person name="Hofrichter M."/>
            <person name="Liers C."/>
            <person name="Kellner H."/>
        </authorList>
    </citation>
    <scope>NUCLEOTIDE SEQUENCE [LARGE SCALE GENOMIC DNA]</scope>
    <source>
        <strain evidence="1 2">DSM 105466</strain>
    </source>
</reference>
<organism evidence="1 2">
    <name type="scientific">Scytalidium lignicola</name>
    <name type="common">Hyphomycete</name>
    <dbReference type="NCBI Taxonomy" id="5539"/>
    <lineage>
        <taxon>Eukaryota</taxon>
        <taxon>Fungi</taxon>
        <taxon>Dikarya</taxon>
        <taxon>Ascomycota</taxon>
        <taxon>Pezizomycotina</taxon>
        <taxon>Leotiomycetes</taxon>
        <taxon>Leotiomycetes incertae sedis</taxon>
        <taxon>Scytalidium</taxon>
    </lineage>
</organism>
<comment type="caution">
    <text evidence="1">The sequence shown here is derived from an EMBL/GenBank/DDBJ whole genome shotgun (WGS) entry which is preliminary data.</text>
</comment>
<evidence type="ECO:0000313" key="2">
    <source>
        <dbReference type="Proteomes" id="UP000258309"/>
    </source>
</evidence>
<gene>
    <name evidence="1" type="ORF">B7463_g2653</name>
</gene>
<dbReference type="AlphaFoldDB" id="A0A3E2HJR8"/>
<proteinExistence type="predicted"/>
<dbReference type="EMBL" id="NCSJ02000032">
    <property type="protein sequence ID" value="RFU33640.1"/>
    <property type="molecule type" value="Genomic_DNA"/>
</dbReference>
<protein>
    <submittedName>
        <fullName evidence="1">Uncharacterized protein</fullName>
    </submittedName>
</protein>
<feature type="non-terminal residue" evidence="1">
    <location>
        <position position="219"/>
    </location>
</feature>
<keyword evidence="2" id="KW-1185">Reference proteome</keyword>